<dbReference type="Pfam" id="PF08768">
    <property type="entry name" value="THAP4_heme-bd"/>
    <property type="match status" value="1"/>
</dbReference>
<evidence type="ECO:0000256" key="1">
    <source>
        <dbReference type="ARBA" id="ARBA00036993"/>
    </source>
</evidence>
<feature type="domain" description="THAP4-like heme-binding" evidence="2">
    <location>
        <begin position="36"/>
        <end position="211"/>
    </location>
</feature>
<name>A0A139A9V4_GONPJ</name>
<protein>
    <submittedName>
        <fullName evidence="3">DUF1794-domain-containing protein</fullName>
    </submittedName>
</protein>
<dbReference type="InterPro" id="IPR045165">
    <property type="entry name" value="Nitrobindin"/>
</dbReference>
<comment type="catalytic activity">
    <reaction evidence="1">
        <text>peroxynitrite = nitrate</text>
        <dbReference type="Rhea" id="RHEA:63116"/>
        <dbReference type="ChEBI" id="CHEBI:17632"/>
        <dbReference type="ChEBI" id="CHEBI:25941"/>
    </reaction>
    <physiologicalReaction direction="left-to-right" evidence="1">
        <dbReference type="Rhea" id="RHEA:63117"/>
    </physiologicalReaction>
</comment>
<dbReference type="OrthoDB" id="58529at2759"/>
<accession>A0A139A9V4</accession>
<proteinExistence type="predicted"/>
<evidence type="ECO:0000313" key="3">
    <source>
        <dbReference type="EMBL" id="KXS13468.1"/>
    </source>
</evidence>
<dbReference type="Proteomes" id="UP000070544">
    <property type="component" value="Unassembled WGS sequence"/>
</dbReference>
<sequence>MSSHDSAPKAPVTAIAHQHPNLARHPAFAEGQPMAALLAGTWRGEGKGEYPTIQPFPYTEELKSAHPAQPFLHFEMRTWLPDKNNRPAHAENGFLRVMVPKPAQPDAEMPRLEGTEPVRMELLATAPNGLASIEEGIFNPNDNSITFKSTGLSRSSTSRPPFTVAFNRTFRLSHGAPGDGARLPDQLEYTMAMATSTTPEMTHHLSAKLKRVE</sequence>
<organism evidence="3 4">
    <name type="scientific">Gonapodya prolifera (strain JEL478)</name>
    <name type="common">Monoblepharis prolifera</name>
    <dbReference type="NCBI Taxonomy" id="1344416"/>
    <lineage>
        <taxon>Eukaryota</taxon>
        <taxon>Fungi</taxon>
        <taxon>Fungi incertae sedis</taxon>
        <taxon>Chytridiomycota</taxon>
        <taxon>Chytridiomycota incertae sedis</taxon>
        <taxon>Monoblepharidomycetes</taxon>
        <taxon>Monoblepharidales</taxon>
        <taxon>Gonapodyaceae</taxon>
        <taxon>Gonapodya</taxon>
    </lineage>
</organism>
<dbReference type="SUPFAM" id="SSF50814">
    <property type="entry name" value="Lipocalins"/>
    <property type="match status" value="1"/>
</dbReference>
<dbReference type="PANTHER" id="PTHR15854">
    <property type="entry name" value="THAP4 PROTEIN"/>
    <property type="match status" value="1"/>
</dbReference>
<dbReference type="CDD" id="cd07828">
    <property type="entry name" value="lipocalin_heme-bd-THAP4-like"/>
    <property type="match status" value="1"/>
</dbReference>
<evidence type="ECO:0000259" key="2">
    <source>
        <dbReference type="Pfam" id="PF08768"/>
    </source>
</evidence>
<dbReference type="Gene3D" id="2.40.128.20">
    <property type="match status" value="1"/>
</dbReference>
<dbReference type="PANTHER" id="PTHR15854:SF4">
    <property type="entry name" value="PEROXYNITRITE ISOMERASE THAP4"/>
    <property type="match status" value="1"/>
</dbReference>
<dbReference type="InterPro" id="IPR014878">
    <property type="entry name" value="THAP4-like_heme-bd"/>
</dbReference>
<reference evidence="3 4" key="1">
    <citation type="journal article" date="2015" name="Genome Biol. Evol.">
        <title>Phylogenomic analyses indicate that early fungi evolved digesting cell walls of algal ancestors of land plants.</title>
        <authorList>
            <person name="Chang Y."/>
            <person name="Wang S."/>
            <person name="Sekimoto S."/>
            <person name="Aerts A.L."/>
            <person name="Choi C."/>
            <person name="Clum A."/>
            <person name="LaButti K.M."/>
            <person name="Lindquist E.A."/>
            <person name="Yee Ngan C."/>
            <person name="Ohm R.A."/>
            <person name="Salamov A.A."/>
            <person name="Grigoriev I.V."/>
            <person name="Spatafora J.W."/>
            <person name="Berbee M.L."/>
        </authorList>
    </citation>
    <scope>NUCLEOTIDE SEQUENCE [LARGE SCALE GENOMIC DNA]</scope>
    <source>
        <strain evidence="3 4">JEL478</strain>
    </source>
</reference>
<evidence type="ECO:0000313" key="4">
    <source>
        <dbReference type="Proteomes" id="UP000070544"/>
    </source>
</evidence>
<dbReference type="InterPro" id="IPR012674">
    <property type="entry name" value="Calycin"/>
</dbReference>
<dbReference type="EMBL" id="KQ965777">
    <property type="protein sequence ID" value="KXS13468.1"/>
    <property type="molecule type" value="Genomic_DNA"/>
</dbReference>
<dbReference type="AlphaFoldDB" id="A0A139A9V4"/>
<gene>
    <name evidence="3" type="ORF">M427DRAFT_136476</name>
</gene>
<keyword evidence="4" id="KW-1185">Reference proteome</keyword>